<dbReference type="Pfam" id="PF00023">
    <property type="entry name" value="Ank"/>
    <property type="match status" value="1"/>
</dbReference>
<feature type="repeat" description="ANK" evidence="4">
    <location>
        <begin position="180"/>
        <end position="212"/>
    </location>
</feature>
<dbReference type="InterPro" id="IPR036770">
    <property type="entry name" value="Ankyrin_rpt-contain_sf"/>
</dbReference>
<dbReference type="GO" id="GO:0035556">
    <property type="term" value="P:intracellular signal transduction"/>
    <property type="evidence" value="ECO:0007669"/>
    <property type="project" value="InterPro"/>
</dbReference>
<dbReference type="SUPFAM" id="SSF158235">
    <property type="entry name" value="SOCS box-like"/>
    <property type="match status" value="1"/>
</dbReference>
<dbReference type="GO" id="GO:0016567">
    <property type="term" value="P:protein ubiquitination"/>
    <property type="evidence" value="ECO:0007669"/>
    <property type="project" value="UniProtKB-UniPathway"/>
</dbReference>
<dbReference type="Gene3D" id="1.10.750.20">
    <property type="entry name" value="SOCS box"/>
    <property type="match status" value="1"/>
</dbReference>
<keyword evidence="2" id="KW-0677">Repeat</keyword>
<dbReference type="Gene3D" id="1.25.40.20">
    <property type="entry name" value="Ankyrin repeat-containing domain"/>
    <property type="match status" value="3"/>
</dbReference>
<keyword evidence="3 4" id="KW-0040">ANK repeat</keyword>
<dbReference type="Pfam" id="PF07525">
    <property type="entry name" value="SOCS_box"/>
    <property type="match status" value="1"/>
</dbReference>
<evidence type="ECO:0000256" key="2">
    <source>
        <dbReference type="ARBA" id="ARBA00022737"/>
    </source>
</evidence>
<dbReference type="EMBL" id="JAAWVO010065587">
    <property type="protein sequence ID" value="MBN3323541.1"/>
    <property type="molecule type" value="Genomic_DNA"/>
</dbReference>
<comment type="caution">
    <text evidence="6">The sequence shown here is derived from an EMBL/GenBank/DDBJ whole genome shotgun (WGS) entry which is preliminary data.</text>
</comment>
<dbReference type="AlphaFoldDB" id="A0A8J7P325"/>
<comment type="pathway">
    <text evidence="1">Protein modification; protein ubiquitination.</text>
</comment>
<dbReference type="PANTHER" id="PTHR24198:SF189">
    <property type="entry name" value="ANKYRIN REPEAT AND SOCS BOX PROTEIN 16"/>
    <property type="match status" value="1"/>
</dbReference>
<dbReference type="Proteomes" id="UP000736164">
    <property type="component" value="Unassembled WGS sequence"/>
</dbReference>
<evidence type="ECO:0000259" key="5">
    <source>
        <dbReference type="PROSITE" id="PS50225"/>
    </source>
</evidence>
<dbReference type="PROSITE" id="PS50297">
    <property type="entry name" value="ANK_REP_REGION"/>
    <property type="match status" value="4"/>
</dbReference>
<dbReference type="SUPFAM" id="SSF48403">
    <property type="entry name" value="Ankyrin repeat"/>
    <property type="match status" value="1"/>
</dbReference>
<dbReference type="CDD" id="cd03723">
    <property type="entry name" value="SOCS_ASB4_ASB18"/>
    <property type="match status" value="1"/>
</dbReference>
<reference evidence="6" key="1">
    <citation type="journal article" date="2021" name="Cell">
        <title>Tracing the genetic footprints of vertebrate landing in non-teleost ray-finned fishes.</title>
        <authorList>
            <person name="Bi X."/>
            <person name="Wang K."/>
            <person name="Yang L."/>
            <person name="Pan H."/>
            <person name="Jiang H."/>
            <person name="Wei Q."/>
            <person name="Fang M."/>
            <person name="Yu H."/>
            <person name="Zhu C."/>
            <person name="Cai Y."/>
            <person name="He Y."/>
            <person name="Gan X."/>
            <person name="Zeng H."/>
            <person name="Yu D."/>
            <person name="Zhu Y."/>
            <person name="Jiang H."/>
            <person name="Qiu Q."/>
            <person name="Yang H."/>
            <person name="Zhang Y.E."/>
            <person name="Wang W."/>
            <person name="Zhu M."/>
            <person name="He S."/>
            <person name="Zhang G."/>
        </authorList>
    </citation>
    <scope>NUCLEOTIDE SEQUENCE</scope>
    <source>
        <strain evidence="6">Allg_001</strain>
    </source>
</reference>
<dbReference type="PROSITE" id="PS50088">
    <property type="entry name" value="ANK_REPEAT"/>
    <property type="match status" value="4"/>
</dbReference>
<organism evidence="6 7">
    <name type="scientific">Atractosteus spatula</name>
    <name type="common">Alligator gar</name>
    <name type="synonym">Lepisosteus spatula</name>
    <dbReference type="NCBI Taxonomy" id="7917"/>
    <lineage>
        <taxon>Eukaryota</taxon>
        <taxon>Metazoa</taxon>
        <taxon>Chordata</taxon>
        <taxon>Craniata</taxon>
        <taxon>Vertebrata</taxon>
        <taxon>Euteleostomi</taxon>
        <taxon>Actinopterygii</taxon>
        <taxon>Neopterygii</taxon>
        <taxon>Holostei</taxon>
        <taxon>Semionotiformes</taxon>
        <taxon>Lepisosteidae</taxon>
        <taxon>Atractosteus</taxon>
    </lineage>
</organism>
<dbReference type="PROSITE" id="PS50225">
    <property type="entry name" value="SOCS"/>
    <property type="match status" value="1"/>
</dbReference>
<keyword evidence="7" id="KW-1185">Reference proteome</keyword>
<feature type="repeat" description="ANK" evidence="4">
    <location>
        <begin position="288"/>
        <end position="320"/>
    </location>
</feature>
<evidence type="ECO:0000256" key="3">
    <source>
        <dbReference type="ARBA" id="ARBA00023043"/>
    </source>
</evidence>
<feature type="repeat" description="ANK" evidence="4">
    <location>
        <begin position="214"/>
        <end position="246"/>
    </location>
</feature>
<dbReference type="Pfam" id="PF12796">
    <property type="entry name" value="Ank_2"/>
    <property type="match status" value="2"/>
</dbReference>
<dbReference type="InterPro" id="IPR002110">
    <property type="entry name" value="Ankyrin_rpt"/>
</dbReference>
<name>A0A8J7P325_ATRSP</name>
<dbReference type="PRINTS" id="PR01415">
    <property type="entry name" value="ANKYRIN"/>
</dbReference>
<evidence type="ECO:0000313" key="7">
    <source>
        <dbReference type="Proteomes" id="UP000736164"/>
    </source>
</evidence>
<evidence type="ECO:0000256" key="1">
    <source>
        <dbReference type="ARBA" id="ARBA00004906"/>
    </source>
</evidence>
<dbReference type="InterPro" id="IPR001496">
    <property type="entry name" value="SOCS_box"/>
</dbReference>
<evidence type="ECO:0000313" key="6">
    <source>
        <dbReference type="EMBL" id="MBN3323541.1"/>
    </source>
</evidence>
<protein>
    <submittedName>
        <fullName evidence="6">ASB16 protein</fullName>
    </submittedName>
</protein>
<dbReference type="FunFam" id="1.10.750.20:FF:000001">
    <property type="entry name" value="Ankyrin repeat and SOCS box containing 1"/>
    <property type="match status" value="1"/>
</dbReference>
<sequence>MSRETFVFTSATLRSLRLQQELLDWEREHRALARQARTMRRPLPAVRKAVGPRRPPEPQYCRDPVIYSTLLSGDVEKVKTIFQDEAMANVIMEMVQDEMVWSSELGLWALAPKTKQTSALRVVAGRGFAACVKALLAQGAEVNATTGGSTALHDACAGGHTDCVQLLLNYGANPNSFSTEGSAPLHLCSTPNTYECARLLVEYGATVNIRARDSQVTPLHVSARNGLEEHLALYLCHGADVFARNREGETALNAACAGAERPSESGRYYRVVQRLLSCGGDPRVAGRKQHTPLHNACANCSYRITDLLLEHGAAVNLTNCAGYTPMDCLLQVVEDYLENQPEGIVRSLLNHGAQPVHPKMLKLCAMSPLTMEVILNSYDSVPLCNSWIESVPPQVWQEHQTFYDSVVQMTNQPRRLQHLARCALRHHLGDRCHSVITQLPLPEALKCYLLLSTEGCLT</sequence>
<evidence type="ECO:0000256" key="4">
    <source>
        <dbReference type="PROSITE-ProRule" id="PRU00023"/>
    </source>
</evidence>
<dbReference type="PANTHER" id="PTHR24198">
    <property type="entry name" value="ANKYRIN REPEAT AND PROTEIN KINASE DOMAIN-CONTAINING PROTEIN"/>
    <property type="match status" value="1"/>
</dbReference>
<dbReference type="GO" id="GO:0005737">
    <property type="term" value="C:cytoplasm"/>
    <property type="evidence" value="ECO:0007669"/>
    <property type="project" value="TreeGrafter"/>
</dbReference>
<feature type="repeat" description="ANK" evidence="4">
    <location>
        <begin position="147"/>
        <end position="179"/>
    </location>
</feature>
<dbReference type="InterPro" id="IPR036036">
    <property type="entry name" value="SOCS_box-like_dom_sf"/>
</dbReference>
<proteinExistence type="predicted"/>
<feature type="non-terminal residue" evidence="6">
    <location>
        <position position="1"/>
    </location>
</feature>
<dbReference type="SMART" id="SM00248">
    <property type="entry name" value="ANK"/>
    <property type="match status" value="6"/>
</dbReference>
<gene>
    <name evidence="6" type="primary">Asb16</name>
    <name evidence="6" type="ORF">GTO95_0001415</name>
</gene>
<dbReference type="UniPathway" id="UPA00143"/>
<feature type="domain" description="SOCS box" evidence="5">
    <location>
        <begin position="411"/>
        <end position="449"/>
    </location>
</feature>
<accession>A0A8J7P325</accession>
<dbReference type="SMART" id="SM00969">
    <property type="entry name" value="SOCS_box"/>
    <property type="match status" value="1"/>
</dbReference>
<feature type="non-terminal residue" evidence="6">
    <location>
        <position position="458"/>
    </location>
</feature>